<feature type="compositionally biased region" description="Low complexity" evidence="1">
    <location>
        <begin position="11"/>
        <end position="24"/>
    </location>
</feature>
<gene>
    <name evidence="2" type="ORF">SAMN05443574_103312</name>
</gene>
<dbReference type="Proteomes" id="UP000182573">
    <property type="component" value="Unassembled WGS sequence"/>
</dbReference>
<dbReference type="EMBL" id="FNOF01000003">
    <property type="protein sequence ID" value="SDW45302.1"/>
    <property type="molecule type" value="Genomic_DNA"/>
</dbReference>
<evidence type="ECO:0000256" key="1">
    <source>
        <dbReference type="SAM" id="MobiDB-lite"/>
    </source>
</evidence>
<proteinExistence type="predicted"/>
<accession>A0A1H2TN90</accession>
<sequence length="125" mass="13647">MGLDEPDLDLSDLVNSNDDNNSDSGTDVDLSNMTKKEAAEEVIKRGQITLGNNEALIKCPCDDPDEPLDTVYMCALSMRPDPEDGKQKPVCSGPIEGWNLMGGDFHTWRGGKGVLPDCPYSPDRF</sequence>
<dbReference type="AlphaFoldDB" id="A0A1H2TN90"/>
<feature type="region of interest" description="Disordered" evidence="1">
    <location>
        <begin position="1"/>
        <end position="34"/>
    </location>
</feature>
<dbReference type="RefSeq" id="WP_004515144.1">
    <property type="nucleotide sequence ID" value="NZ_FNOF01000003.1"/>
</dbReference>
<name>A0A1H2TN90_HALVA</name>
<reference evidence="2 3" key="1">
    <citation type="submission" date="2016-10" db="EMBL/GenBank/DDBJ databases">
        <authorList>
            <person name="de Groot N.N."/>
        </authorList>
    </citation>
    <scope>NUCLEOTIDE SEQUENCE [LARGE SCALE GENOMIC DNA]</scope>
    <source>
        <strain evidence="2 3">DSM 3756</strain>
    </source>
</reference>
<feature type="compositionally biased region" description="Acidic residues" evidence="1">
    <location>
        <begin position="1"/>
        <end position="10"/>
    </location>
</feature>
<dbReference type="STRING" id="28442.SAMN05443574_103312"/>
<evidence type="ECO:0000313" key="3">
    <source>
        <dbReference type="Proteomes" id="UP000182573"/>
    </source>
</evidence>
<organism evidence="2 3">
    <name type="scientific">Haloarcula vallismortis</name>
    <name type="common">Halobacterium vallismortis</name>
    <dbReference type="NCBI Taxonomy" id="28442"/>
    <lineage>
        <taxon>Archaea</taxon>
        <taxon>Methanobacteriati</taxon>
        <taxon>Methanobacteriota</taxon>
        <taxon>Stenosarchaea group</taxon>
        <taxon>Halobacteria</taxon>
        <taxon>Halobacteriales</taxon>
        <taxon>Haloarculaceae</taxon>
        <taxon>Haloarcula</taxon>
    </lineage>
</organism>
<evidence type="ECO:0000313" key="2">
    <source>
        <dbReference type="EMBL" id="SDW45302.1"/>
    </source>
</evidence>
<protein>
    <submittedName>
        <fullName evidence="2">Uncharacterized protein</fullName>
    </submittedName>
</protein>